<dbReference type="RefSeq" id="WP_211530254.1">
    <property type="nucleotide sequence ID" value="NZ_JWHL01000003.1"/>
</dbReference>
<reference evidence="3" key="1">
    <citation type="submission" date="2014-12" db="EMBL/GenBank/DDBJ databases">
        <authorList>
            <person name="Huang H.-H."/>
            <person name="Chen S.-C."/>
            <person name="Lai M.-C."/>
        </authorList>
    </citation>
    <scope>NUCLEOTIDE SEQUENCE</scope>
    <source>
        <strain evidence="3">K1F9705b</strain>
    </source>
</reference>
<dbReference type="Gene3D" id="3.40.50.1980">
    <property type="entry name" value="Nitrogenase molybdenum iron protein domain"/>
    <property type="match status" value="2"/>
</dbReference>
<protein>
    <recommendedName>
        <fullName evidence="2">Nitrogenase/oxidoreductase component 1 domain-containing protein</fullName>
    </recommendedName>
</protein>
<evidence type="ECO:0000259" key="2">
    <source>
        <dbReference type="Pfam" id="PF00148"/>
    </source>
</evidence>
<comment type="caution">
    <text evidence="3">The sequence shown here is derived from an EMBL/GenBank/DDBJ whole genome shotgun (WGS) entry which is preliminary data.</text>
</comment>
<keyword evidence="4" id="KW-1185">Reference proteome</keyword>
<evidence type="ECO:0000256" key="1">
    <source>
        <dbReference type="ARBA" id="ARBA00023231"/>
    </source>
</evidence>
<dbReference type="InterPro" id="IPR000318">
    <property type="entry name" value="Nase_comp1_CS"/>
</dbReference>
<dbReference type="InterPro" id="IPR000510">
    <property type="entry name" value="Nase/OxRdtase_comp1"/>
</dbReference>
<dbReference type="PANTHER" id="PTHR42956">
    <property type="entry name" value="NITROGENASE IRON-MOLYBDENUM COFACTOR BIOSYNTHESIS PROTEIN NIFE"/>
    <property type="match status" value="1"/>
</dbReference>
<dbReference type="PANTHER" id="PTHR42956:SF1">
    <property type="entry name" value="NITROGENASE IRON-MOLYBDENUM COFACTOR BIOSYNTHESIS PROTEIN NIFE"/>
    <property type="match status" value="1"/>
</dbReference>
<dbReference type="PROSITE" id="PS00090">
    <property type="entry name" value="NITROGENASE_1_2"/>
    <property type="match status" value="1"/>
</dbReference>
<feature type="domain" description="Nitrogenase/oxidoreductase component 1" evidence="2">
    <location>
        <begin position="16"/>
        <end position="313"/>
    </location>
</feature>
<dbReference type="GO" id="GO:0016163">
    <property type="term" value="F:nitrogenase activity"/>
    <property type="evidence" value="ECO:0007669"/>
    <property type="project" value="InterPro"/>
</dbReference>
<keyword evidence="1" id="KW-0535">Nitrogen fixation</keyword>
<dbReference type="SUPFAM" id="SSF53807">
    <property type="entry name" value="Helical backbone' metal receptor"/>
    <property type="match status" value="1"/>
</dbReference>
<organism evidence="3 4">
    <name type="scientific">Methanocalculus chunghsingensis</name>
    <dbReference type="NCBI Taxonomy" id="156457"/>
    <lineage>
        <taxon>Archaea</taxon>
        <taxon>Methanobacteriati</taxon>
        <taxon>Methanobacteriota</taxon>
        <taxon>Stenosarchaea group</taxon>
        <taxon>Methanomicrobia</taxon>
        <taxon>Methanomicrobiales</taxon>
        <taxon>Methanocalculaceae</taxon>
        <taxon>Methanocalculus</taxon>
    </lineage>
</organism>
<gene>
    <name evidence="3" type="ORF">RJ53_03530</name>
</gene>
<evidence type="ECO:0000313" key="4">
    <source>
        <dbReference type="Proteomes" id="UP000730161"/>
    </source>
</evidence>
<dbReference type="EMBL" id="JWHL01000003">
    <property type="protein sequence ID" value="MBR1368624.1"/>
    <property type="molecule type" value="Genomic_DNA"/>
</dbReference>
<dbReference type="InterPro" id="IPR049939">
    <property type="entry name" value="NifE-like"/>
</dbReference>
<dbReference type="Pfam" id="PF00148">
    <property type="entry name" value="Oxidored_nitro"/>
    <property type="match status" value="1"/>
</dbReference>
<evidence type="ECO:0000313" key="3">
    <source>
        <dbReference type="EMBL" id="MBR1368624.1"/>
    </source>
</evidence>
<name>A0A8J7W5E4_9EURY</name>
<dbReference type="Proteomes" id="UP000730161">
    <property type="component" value="Unassembled WGS sequence"/>
</dbReference>
<dbReference type="OrthoDB" id="61861at2157"/>
<proteinExistence type="predicted"/>
<dbReference type="AlphaFoldDB" id="A0A8J7W5E4"/>
<accession>A0A8J7W5E4</accession>
<sequence>MILNHSHTDISRNEGCTLTGVLSVTCFLQDAVTVIHGPTGCTHHNASLLHASLAENDCFDIPLLVSSNVSEEEVIFGGEGALMQAIRSAESYNPSLICVVSTCIAETIGDDTAAVCRESRGVPVVHIPGSGFLGGGFSDGIQNALMSLMDLSSPDLHSTEEGVMIVGEKNLEYEAEENYAEVARLLSLLDIDSGLRFVRRMPAGDCSRISSARYAILRDPSLDPIGSALSSRFGTEIISGFPLGLEGSLRFLRQAGDMAGIDALPAIRDEEGMQDDLVATFSDLAGISVSINTSMADPGVLQVARTVMDSLGMVEEDPGIPLPLPFDPPVGTTGVRRMLQSWRRGISRA</sequence>